<dbReference type="Pfam" id="PF02653">
    <property type="entry name" value="BPD_transp_2"/>
    <property type="match status" value="1"/>
</dbReference>
<keyword evidence="2" id="KW-0813">Transport</keyword>
<comment type="similarity">
    <text evidence="8">Belongs to the binding-protein-dependent transport system permease family. LivHM subfamily.</text>
</comment>
<feature type="transmembrane region" description="Helical" evidence="9">
    <location>
        <begin position="100"/>
        <end position="119"/>
    </location>
</feature>
<feature type="transmembrane region" description="Helical" evidence="9">
    <location>
        <begin position="262"/>
        <end position="282"/>
    </location>
</feature>
<evidence type="ECO:0000256" key="4">
    <source>
        <dbReference type="ARBA" id="ARBA00022692"/>
    </source>
</evidence>
<dbReference type="PANTHER" id="PTHR11795">
    <property type="entry name" value="BRANCHED-CHAIN AMINO ACID TRANSPORT SYSTEM PERMEASE PROTEIN LIVH"/>
    <property type="match status" value="1"/>
</dbReference>
<dbReference type="InterPro" id="IPR052157">
    <property type="entry name" value="BCAA_transport_permease"/>
</dbReference>
<evidence type="ECO:0000313" key="10">
    <source>
        <dbReference type="EMBL" id="CAB4753715.1"/>
    </source>
</evidence>
<accession>A0A6J7TS77</accession>
<evidence type="ECO:0000256" key="1">
    <source>
        <dbReference type="ARBA" id="ARBA00004651"/>
    </source>
</evidence>
<evidence type="ECO:0000256" key="5">
    <source>
        <dbReference type="ARBA" id="ARBA00022970"/>
    </source>
</evidence>
<evidence type="ECO:0000256" key="3">
    <source>
        <dbReference type="ARBA" id="ARBA00022475"/>
    </source>
</evidence>
<evidence type="ECO:0000256" key="9">
    <source>
        <dbReference type="SAM" id="Phobius"/>
    </source>
</evidence>
<dbReference type="GO" id="GO:0022857">
    <property type="term" value="F:transmembrane transporter activity"/>
    <property type="evidence" value="ECO:0007669"/>
    <property type="project" value="InterPro"/>
</dbReference>
<dbReference type="InterPro" id="IPR001851">
    <property type="entry name" value="ABC_transp_permease"/>
</dbReference>
<organism evidence="12">
    <name type="scientific">freshwater metagenome</name>
    <dbReference type="NCBI Taxonomy" id="449393"/>
    <lineage>
        <taxon>unclassified sequences</taxon>
        <taxon>metagenomes</taxon>
        <taxon>ecological metagenomes</taxon>
    </lineage>
</organism>
<feature type="transmembrane region" description="Helical" evidence="9">
    <location>
        <begin position="6"/>
        <end position="27"/>
    </location>
</feature>
<evidence type="ECO:0000313" key="12">
    <source>
        <dbReference type="EMBL" id="CAB5055576.1"/>
    </source>
</evidence>
<dbReference type="EMBL" id="CAEZZF010000054">
    <property type="protein sequence ID" value="CAB4753715.1"/>
    <property type="molecule type" value="Genomic_DNA"/>
</dbReference>
<feature type="transmembrane region" description="Helical" evidence="9">
    <location>
        <begin position="34"/>
        <end position="54"/>
    </location>
</feature>
<reference evidence="12" key="1">
    <citation type="submission" date="2020-05" db="EMBL/GenBank/DDBJ databases">
        <authorList>
            <person name="Chiriac C."/>
            <person name="Salcher M."/>
            <person name="Ghai R."/>
            <person name="Kavagutti S V."/>
        </authorList>
    </citation>
    <scope>NUCLEOTIDE SEQUENCE</scope>
</reference>
<feature type="transmembrane region" description="Helical" evidence="9">
    <location>
        <begin position="227"/>
        <end position="255"/>
    </location>
</feature>
<dbReference type="CDD" id="cd06582">
    <property type="entry name" value="TM_PBP1_LivH_like"/>
    <property type="match status" value="1"/>
</dbReference>
<evidence type="ECO:0000256" key="2">
    <source>
        <dbReference type="ARBA" id="ARBA00022448"/>
    </source>
</evidence>
<protein>
    <submittedName>
        <fullName evidence="12">Unannotated protein</fullName>
    </submittedName>
</protein>
<comment type="subcellular location">
    <subcellularLocation>
        <location evidence="1">Cell membrane</location>
        <topology evidence="1">Multi-pass membrane protein</topology>
    </subcellularLocation>
</comment>
<feature type="transmembrane region" description="Helical" evidence="9">
    <location>
        <begin position="66"/>
        <end position="88"/>
    </location>
</feature>
<keyword evidence="6 9" id="KW-1133">Transmembrane helix</keyword>
<dbReference type="PANTHER" id="PTHR11795:SF442">
    <property type="entry name" value="ABC TRANSPORTER ATP-BINDING PROTEIN"/>
    <property type="match status" value="1"/>
</dbReference>
<proteinExistence type="inferred from homology"/>
<evidence type="ECO:0000256" key="8">
    <source>
        <dbReference type="ARBA" id="ARBA00037998"/>
    </source>
</evidence>
<feature type="transmembrane region" description="Helical" evidence="9">
    <location>
        <begin position="147"/>
        <end position="164"/>
    </location>
</feature>
<name>A0A6J7TS77_9ZZZZ</name>
<dbReference type="GO" id="GO:0006865">
    <property type="term" value="P:amino acid transport"/>
    <property type="evidence" value="ECO:0007669"/>
    <property type="project" value="UniProtKB-KW"/>
</dbReference>
<keyword evidence="5" id="KW-0029">Amino-acid transport</keyword>
<evidence type="ECO:0000313" key="11">
    <source>
        <dbReference type="EMBL" id="CAB5000764.1"/>
    </source>
</evidence>
<dbReference type="EMBL" id="CAFBPE010000010">
    <property type="protein sequence ID" value="CAB5000764.1"/>
    <property type="molecule type" value="Genomic_DNA"/>
</dbReference>
<dbReference type="AlphaFoldDB" id="A0A6J7TS77"/>
<dbReference type="GO" id="GO:0005886">
    <property type="term" value="C:plasma membrane"/>
    <property type="evidence" value="ECO:0007669"/>
    <property type="project" value="UniProtKB-SubCell"/>
</dbReference>
<keyword evidence="3" id="KW-1003">Cell membrane</keyword>
<sequence length="293" mass="30981">MEAFILIGITGIGLGALYFLIASGLSLIYGLMGVLNFAHGSFLTVGAFVGFWVASKMGFETTIPEFLLAMIIGGLAAGLFALLIEQLLITRLYERHIDQALVTVGVSLVVGAVLGGWFGNDLRMFPTPMWFLTAIDIGGAQIPADRVIYISTAILLLIGNWALLKFTRIGLIIRAGVENRHMVDALGINVRKAFSTVFFLGGFAAGVGGVLVSVYSNGVSPLIAGSYLIYGFIVVVIGGMGSVPGSFLAAMLIGIIKQFANYYATGLGDFVVVILLAVVLLIRPQGLLGKVRS</sequence>
<keyword evidence="4 9" id="KW-0812">Transmembrane</keyword>
<dbReference type="EMBL" id="CAFBQN010000019">
    <property type="protein sequence ID" value="CAB5055576.1"/>
    <property type="molecule type" value="Genomic_DNA"/>
</dbReference>
<evidence type="ECO:0000256" key="6">
    <source>
        <dbReference type="ARBA" id="ARBA00022989"/>
    </source>
</evidence>
<gene>
    <name evidence="10" type="ORF">UFOPK2837_00735</name>
    <name evidence="11" type="ORF">UFOPK4065_00257</name>
    <name evidence="12" type="ORF">UFOPK4319_00438</name>
</gene>
<feature type="transmembrane region" description="Helical" evidence="9">
    <location>
        <begin position="197"/>
        <end position="215"/>
    </location>
</feature>
<keyword evidence="7 9" id="KW-0472">Membrane</keyword>
<evidence type="ECO:0000256" key="7">
    <source>
        <dbReference type="ARBA" id="ARBA00023136"/>
    </source>
</evidence>